<comment type="caution">
    <text evidence="4">The sequence shown here is derived from an EMBL/GenBank/DDBJ whole genome shotgun (WGS) entry which is preliminary data.</text>
</comment>
<proteinExistence type="predicted"/>
<evidence type="ECO:0000313" key="4">
    <source>
        <dbReference type="EMBL" id="KAF7299271.1"/>
    </source>
</evidence>
<keyword evidence="2" id="KW-0472">Membrane</keyword>
<dbReference type="Pfam" id="PF20151">
    <property type="entry name" value="DUF6533"/>
    <property type="match status" value="1"/>
</dbReference>
<sequence length="379" mass="41728">MRAMSMMSQSLPTPMEDVSATMRTNFVGFASFTILVWDHMITFADEVDYIWKGKKGPSSHLSISPGTLLLSLYANSTKLKVTESLLYASRLCNQSLRLLISKLDLRTVSTFHPLRGMYCCHCCRGCRNNDVIEDPRTLPNSKMDNRSPSGATRNRDWDQRVVDQSGRTYVAVLHNSASGVHACSMIFDPSISAAASASAWYPLLYDSIVFALTVNRTLPSIRKKQAGFILKKLLEDGVLYYSVIFAITFVLTFMIVGAPPGIKNICAQTEQLITVAMMSRITLSLRKAGRSNHHEPLIVQVAVGRGGSGPELLSITSDFAYDQSLRPCTIEEATEAGQALALTTFKPPERLVLHGRAPIQFALPPSPGPKSLSEYPFSL</sequence>
<keyword evidence="2" id="KW-1133">Transmembrane helix</keyword>
<feature type="compositionally biased region" description="Polar residues" evidence="1">
    <location>
        <begin position="138"/>
        <end position="152"/>
    </location>
</feature>
<dbReference type="Proteomes" id="UP000636479">
    <property type="component" value="Unassembled WGS sequence"/>
</dbReference>
<dbReference type="EMBL" id="JACAZF010000007">
    <property type="protein sequence ID" value="KAF7299271.1"/>
    <property type="molecule type" value="Genomic_DNA"/>
</dbReference>
<accession>A0A8H6SGX4</accession>
<dbReference type="GeneID" id="59347933"/>
<name>A0A8H6SGX4_9AGAR</name>
<keyword evidence="2" id="KW-0812">Transmembrane</keyword>
<reference evidence="4" key="1">
    <citation type="submission" date="2020-05" db="EMBL/GenBank/DDBJ databases">
        <title>Mycena genomes resolve the evolution of fungal bioluminescence.</title>
        <authorList>
            <person name="Tsai I.J."/>
        </authorList>
    </citation>
    <scope>NUCLEOTIDE SEQUENCE</scope>
    <source>
        <strain evidence="4">171206Taipei</strain>
    </source>
</reference>
<feature type="region of interest" description="Disordered" evidence="1">
    <location>
        <begin position="134"/>
        <end position="155"/>
    </location>
</feature>
<evidence type="ECO:0000313" key="5">
    <source>
        <dbReference type="Proteomes" id="UP000636479"/>
    </source>
</evidence>
<evidence type="ECO:0000256" key="1">
    <source>
        <dbReference type="SAM" id="MobiDB-lite"/>
    </source>
</evidence>
<feature type="domain" description="DUF6533" evidence="3">
    <location>
        <begin position="27"/>
        <end position="58"/>
    </location>
</feature>
<dbReference type="AlphaFoldDB" id="A0A8H6SGX4"/>
<dbReference type="OrthoDB" id="3354157at2759"/>
<dbReference type="InterPro" id="IPR045340">
    <property type="entry name" value="DUF6533"/>
</dbReference>
<dbReference type="RefSeq" id="XP_037218659.1">
    <property type="nucleotide sequence ID" value="XM_037365417.1"/>
</dbReference>
<feature type="transmembrane region" description="Helical" evidence="2">
    <location>
        <begin position="238"/>
        <end position="258"/>
    </location>
</feature>
<evidence type="ECO:0000259" key="3">
    <source>
        <dbReference type="Pfam" id="PF20151"/>
    </source>
</evidence>
<gene>
    <name evidence="4" type="ORF">MIND_00875800</name>
</gene>
<organism evidence="4 5">
    <name type="scientific">Mycena indigotica</name>
    <dbReference type="NCBI Taxonomy" id="2126181"/>
    <lineage>
        <taxon>Eukaryota</taxon>
        <taxon>Fungi</taxon>
        <taxon>Dikarya</taxon>
        <taxon>Basidiomycota</taxon>
        <taxon>Agaricomycotina</taxon>
        <taxon>Agaricomycetes</taxon>
        <taxon>Agaricomycetidae</taxon>
        <taxon>Agaricales</taxon>
        <taxon>Marasmiineae</taxon>
        <taxon>Mycenaceae</taxon>
        <taxon>Mycena</taxon>
    </lineage>
</organism>
<protein>
    <recommendedName>
        <fullName evidence="3">DUF6533 domain-containing protein</fullName>
    </recommendedName>
</protein>
<evidence type="ECO:0000256" key="2">
    <source>
        <dbReference type="SAM" id="Phobius"/>
    </source>
</evidence>
<keyword evidence="5" id="KW-1185">Reference proteome</keyword>